<dbReference type="SUPFAM" id="SSF48208">
    <property type="entry name" value="Six-hairpin glycosidases"/>
    <property type="match status" value="1"/>
</dbReference>
<dbReference type="PANTHER" id="PTHR33886">
    <property type="entry name" value="UNSATURATED RHAMNOGALACTURONAN HYDROLASE (EUROFUNG)"/>
    <property type="match status" value="1"/>
</dbReference>
<reference evidence="2 3" key="1">
    <citation type="journal article" date="2018" name="J. Microbiol.">
        <title>Aestuariibaculum marinum sp. nov., a marine bacterium isolated from seawater in South Korea.</title>
        <authorList>
            <person name="Choi J."/>
            <person name="Lee D."/>
            <person name="Jang J.H."/>
            <person name="Cha S."/>
            <person name="Seo T."/>
        </authorList>
    </citation>
    <scope>NUCLEOTIDE SEQUENCE [LARGE SCALE GENOMIC DNA]</scope>
    <source>
        <strain evidence="2 3">IP7</strain>
    </source>
</reference>
<dbReference type="InterPro" id="IPR010905">
    <property type="entry name" value="Glyco_hydro_88"/>
</dbReference>
<comment type="caution">
    <text evidence="2">The sequence shown here is derived from an EMBL/GenBank/DDBJ whole genome shotgun (WGS) entry which is preliminary data.</text>
</comment>
<dbReference type="PANTHER" id="PTHR33886:SF8">
    <property type="entry name" value="UNSATURATED RHAMNOGALACTURONAN HYDROLASE (EUROFUNG)"/>
    <property type="match status" value="1"/>
</dbReference>
<dbReference type="InterPro" id="IPR052043">
    <property type="entry name" value="PolySaccharide_Degr_Enz"/>
</dbReference>
<dbReference type="RefSeq" id="WP_188224692.1">
    <property type="nucleotide sequence ID" value="NZ_JACVXD010000014.1"/>
</dbReference>
<proteinExistence type="predicted"/>
<dbReference type="EMBL" id="JACVXD010000014">
    <property type="protein sequence ID" value="MBD0825402.1"/>
    <property type="molecule type" value="Genomic_DNA"/>
</dbReference>
<keyword evidence="1 2" id="KW-0378">Hydrolase</keyword>
<dbReference type="AlphaFoldDB" id="A0A8J6U633"/>
<evidence type="ECO:0000313" key="2">
    <source>
        <dbReference type="EMBL" id="MBD0825402.1"/>
    </source>
</evidence>
<evidence type="ECO:0000313" key="3">
    <source>
        <dbReference type="Proteomes" id="UP000621516"/>
    </source>
</evidence>
<dbReference type="Gene3D" id="1.50.10.10">
    <property type="match status" value="1"/>
</dbReference>
<sequence>MKITKYYVKFVSFLLVVLVFYNCNYQIKNSQKLVKSGETNLCIDTNGITDVANKLASWQIQNFSYSETRNLHDNGIGAWTNATFYLGLLEWAKANDSNSNNKTYIDWLKNIGEKANWVVPGNFENYPQYQLYHADEFCIAQLYLGLYDLSKDEKILYSVLNRANWVINNPGNLNMHHSNKQSWTWSDALFMAPPVYTQLYAVEKDDKYLDFMDKEFKRTYDHLYSKKDSLFFRDDSYFSKTESNGEKVFWGRGNGWVASALVRILKQLPQDSEYRLFYEELFKEFVPKLVSLQDSSGFWHASLLDPNSYPAPEASATALIAYAIAYGINNDVLDKKTYCPILNKTWGALQSIVDKNGKLGWVQPIGANPKKVSSEMTATYGVGAFLLAGSEIYKMKQNLLK</sequence>
<keyword evidence="3" id="KW-1185">Reference proteome</keyword>
<dbReference type="Pfam" id="PF07470">
    <property type="entry name" value="Glyco_hydro_88"/>
    <property type="match status" value="1"/>
</dbReference>
<gene>
    <name evidence="2" type="ORF">ICJ85_15395</name>
</gene>
<dbReference type="GO" id="GO:0005975">
    <property type="term" value="P:carbohydrate metabolic process"/>
    <property type="evidence" value="ECO:0007669"/>
    <property type="project" value="InterPro"/>
</dbReference>
<dbReference type="GO" id="GO:0016787">
    <property type="term" value="F:hydrolase activity"/>
    <property type="evidence" value="ECO:0007669"/>
    <property type="project" value="UniProtKB-KW"/>
</dbReference>
<evidence type="ECO:0000256" key="1">
    <source>
        <dbReference type="ARBA" id="ARBA00022801"/>
    </source>
</evidence>
<dbReference type="InterPro" id="IPR012341">
    <property type="entry name" value="6hp_glycosidase-like_sf"/>
</dbReference>
<protein>
    <submittedName>
        <fullName evidence="2">Glycoside hydrolase family 88 protein</fullName>
    </submittedName>
</protein>
<accession>A0A8J6U633</accession>
<organism evidence="2 3">
    <name type="scientific">Aestuariibaculum marinum</name>
    <dbReference type="NCBI Taxonomy" id="2683592"/>
    <lineage>
        <taxon>Bacteria</taxon>
        <taxon>Pseudomonadati</taxon>
        <taxon>Bacteroidota</taxon>
        <taxon>Flavobacteriia</taxon>
        <taxon>Flavobacteriales</taxon>
        <taxon>Flavobacteriaceae</taxon>
    </lineage>
</organism>
<dbReference type="Proteomes" id="UP000621516">
    <property type="component" value="Unassembled WGS sequence"/>
</dbReference>
<dbReference type="InterPro" id="IPR008928">
    <property type="entry name" value="6-hairpin_glycosidase_sf"/>
</dbReference>
<name>A0A8J6U633_9FLAO</name>